<feature type="domain" description="SnoaL-like" evidence="2">
    <location>
        <begin position="406"/>
        <end position="502"/>
    </location>
</feature>
<dbReference type="Pfam" id="PF12680">
    <property type="entry name" value="SnoaL_2"/>
    <property type="match status" value="2"/>
</dbReference>
<proteinExistence type="predicted"/>
<keyword evidence="4" id="KW-1185">Reference proteome</keyword>
<accession>A0A4R7D6Q1</accession>
<feature type="signal peptide" evidence="1">
    <location>
        <begin position="1"/>
        <end position="20"/>
    </location>
</feature>
<comment type="caution">
    <text evidence="3">The sequence shown here is derived from an EMBL/GenBank/DDBJ whole genome shotgun (WGS) entry which is preliminary data.</text>
</comment>
<dbReference type="SUPFAM" id="SSF69304">
    <property type="entry name" value="Tricorn protease N-terminal domain"/>
    <property type="match status" value="1"/>
</dbReference>
<dbReference type="InterPro" id="IPR011659">
    <property type="entry name" value="WD40"/>
</dbReference>
<dbReference type="InterPro" id="IPR037401">
    <property type="entry name" value="SnoaL-like"/>
</dbReference>
<evidence type="ECO:0000259" key="2">
    <source>
        <dbReference type="Pfam" id="PF12680"/>
    </source>
</evidence>
<dbReference type="AlphaFoldDB" id="A0A4R7D6Q1"/>
<reference evidence="3 4" key="1">
    <citation type="submission" date="2019-03" db="EMBL/GenBank/DDBJ databases">
        <title>Genomic Encyclopedia of Type Strains, Phase III (KMG-III): the genomes of soil and plant-associated and newly described type strains.</title>
        <authorList>
            <person name="Whitman W."/>
        </authorList>
    </citation>
    <scope>NUCLEOTIDE SEQUENCE [LARGE SCALE GENOMIC DNA]</scope>
    <source>
        <strain evidence="3 4">CECT 8455</strain>
    </source>
</reference>
<dbReference type="InterPro" id="IPR032710">
    <property type="entry name" value="NTF2-like_dom_sf"/>
</dbReference>
<dbReference type="RefSeq" id="WP_133673018.1">
    <property type="nucleotide sequence ID" value="NZ_SNZW01000014.1"/>
</dbReference>
<protein>
    <submittedName>
        <fullName evidence="3">Uncharacterized protein (TIGR02246 family)</fullName>
    </submittedName>
</protein>
<sequence>MKQIYTLTFVSVFCSLTTYAQQGTEVYLANLDLGNDSLKINRVINISQNEGYDNQPSFFSDDKILFASTRNSQTDIILYDINDKKSTWLSHTPNGSEYSPLKIPEKEAISAVRLDEDGLQRLYEYSLKTGESKVLLPNLKVGYHVWYSSDIIVCTVLVENSMDLVVYNLKENTNYTAQKNVGRSLHKIPNSELISFISKDVEKSIIKSLHPSSRETKEIIPLLGDIEDVCWTADGSLITANNSNLLTFKPSLDKEWNLFFKFQQTDIHGLSRLAISPNGKYISLVSKDAPDKIVQKQVDTFNARDLEAFANCYLEDVVVKNFPSDILYTGRQQLKENYKAFYKRTPAIEVKVSSRIVIGATVIDQEFVSIGDKQKQQVAIYETAGLIKSMTFISDEKTTFDPEVIVQRQLEAYNNRDIESFLATYSKQAKIYNYPGELRSEGTDAMRTGYTEFFNSAPDLHCEILNRIVIGNTVIDEESITANGKTFKGVAIYEVENNEIAKVTFVN</sequence>
<gene>
    <name evidence="3" type="ORF">DFQ03_2055</name>
</gene>
<organism evidence="3 4">
    <name type="scientific">Maribacter caenipelagi</name>
    <dbReference type="NCBI Taxonomy" id="1447781"/>
    <lineage>
        <taxon>Bacteria</taxon>
        <taxon>Pseudomonadati</taxon>
        <taxon>Bacteroidota</taxon>
        <taxon>Flavobacteriia</taxon>
        <taxon>Flavobacteriales</taxon>
        <taxon>Flavobacteriaceae</taxon>
        <taxon>Maribacter</taxon>
    </lineage>
</organism>
<keyword evidence="1" id="KW-0732">Signal</keyword>
<dbReference type="EMBL" id="SNZW01000014">
    <property type="protein sequence ID" value="TDS15414.1"/>
    <property type="molecule type" value="Genomic_DNA"/>
</dbReference>
<evidence type="ECO:0000256" key="1">
    <source>
        <dbReference type="SAM" id="SignalP"/>
    </source>
</evidence>
<evidence type="ECO:0000313" key="3">
    <source>
        <dbReference type="EMBL" id="TDS15414.1"/>
    </source>
</evidence>
<feature type="chain" id="PRO_5020692796" evidence="1">
    <location>
        <begin position="21"/>
        <end position="507"/>
    </location>
</feature>
<dbReference type="InterPro" id="IPR011042">
    <property type="entry name" value="6-blade_b-propeller_TolB-like"/>
</dbReference>
<dbReference type="Pfam" id="PF07676">
    <property type="entry name" value="PD40"/>
    <property type="match status" value="1"/>
</dbReference>
<dbReference type="Gene3D" id="2.120.10.30">
    <property type="entry name" value="TolB, C-terminal domain"/>
    <property type="match status" value="1"/>
</dbReference>
<name>A0A4R7D6Q1_9FLAO</name>
<dbReference type="SUPFAM" id="SSF54427">
    <property type="entry name" value="NTF2-like"/>
    <property type="match status" value="2"/>
</dbReference>
<dbReference type="Gene3D" id="3.10.450.50">
    <property type="match status" value="2"/>
</dbReference>
<feature type="domain" description="SnoaL-like" evidence="2">
    <location>
        <begin position="294"/>
        <end position="365"/>
    </location>
</feature>
<dbReference type="OrthoDB" id="9797498at2"/>
<evidence type="ECO:0000313" key="4">
    <source>
        <dbReference type="Proteomes" id="UP000295274"/>
    </source>
</evidence>
<dbReference type="Proteomes" id="UP000295274">
    <property type="component" value="Unassembled WGS sequence"/>
</dbReference>